<feature type="domain" description="ATP-citrate synthase/succinyl-CoA ligase C-terminal" evidence="1">
    <location>
        <begin position="343"/>
        <end position="492"/>
    </location>
</feature>
<dbReference type="Pfam" id="PF06545">
    <property type="entry name" value="AllG"/>
    <property type="match status" value="1"/>
</dbReference>
<dbReference type="GO" id="GO:0004775">
    <property type="term" value="F:succinate-CoA ligase (ADP-forming) activity"/>
    <property type="evidence" value="ECO:0007669"/>
    <property type="project" value="TreeGrafter"/>
</dbReference>
<gene>
    <name evidence="3" type="ORF">SAMN04488113_1256</name>
</gene>
<dbReference type="STRING" id="1130080.SAMN04488113_1256"/>
<evidence type="ECO:0000259" key="2">
    <source>
        <dbReference type="Pfam" id="PF02629"/>
    </source>
</evidence>
<dbReference type="Gene3D" id="1.10.10.660">
    <property type="entry name" value="conserved protein of unknown function from Enterococcus faecalis V583"/>
    <property type="match status" value="1"/>
</dbReference>
<evidence type="ECO:0000313" key="3">
    <source>
        <dbReference type="EMBL" id="SEI84701.1"/>
    </source>
</evidence>
<dbReference type="GO" id="GO:0006099">
    <property type="term" value="P:tricarboxylic acid cycle"/>
    <property type="evidence" value="ECO:0007669"/>
    <property type="project" value="TreeGrafter"/>
</dbReference>
<dbReference type="InterPro" id="IPR016102">
    <property type="entry name" value="Succinyl-CoA_synth-like"/>
</dbReference>
<dbReference type="Pfam" id="PF02629">
    <property type="entry name" value="CoA_binding"/>
    <property type="match status" value="1"/>
</dbReference>
<dbReference type="Pfam" id="PF00549">
    <property type="entry name" value="Ligase_CoA"/>
    <property type="match status" value="1"/>
</dbReference>
<dbReference type="PANTHER" id="PTHR11117">
    <property type="entry name" value="SUCCINYL-COA LIGASE SUBUNIT ALPHA"/>
    <property type="match status" value="1"/>
</dbReference>
<dbReference type="NCBIfam" id="NF004760">
    <property type="entry name" value="PRK06091.1"/>
    <property type="match status" value="1"/>
</dbReference>
<name>A0A1H6TXG3_9LACT</name>
<dbReference type="InterPro" id="IPR003781">
    <property type="entry name" value="CoA-bd"/>
</dbReference>
<proteinExistence type="predicted"/>
<dbReference type="RefSeq" id="WP_091635274.1">
    <property type="nucleotide sequence ID" value="NZ_FNYW01000025.1"/>
</dbReference>
<dbReference type="GO" id="GO:0004776">
    <property type="term" value="F:succinate-CoA ligase (GDP-forming) activity"/>
    <property type="evidence" value="ECO:0007669"/>
    <property type="project" value="TreeGrafter"/>
</dbReference>
<reference evidence="4" key="1">
    <citation type="submission" date="2016-10" db="EMBL/GenBank/DDBJ databases">
        <authorList>
            <person name="Varghese N."/>
            <person name="Submissions S."/>
        </authorList>
    </citation>
    <scope>NUCLEOTIDE SEQUENCE [LARGE SCALE GENOMIC DNA]</scope>
    <source>
        <strain evidence="4">DSM 25751</strain>
    </source>
</reference>
<dbReference type="InterPro" id="IPR024033">
    <property type="entry name" value="OXTCase_su_AllG_h-dom"/>
</dbReference>
<dbReference type="GO" id="GO:0005829">
    <property type="term" value="C:cytosol"/>
    <property type="evidence" value="ECO:0007669"/>
    <property type="project" value="TreeGrafter"/>
</dbReference>
<protein>
    <submittedName>
        <fullName evidence="3">Succinyl-CoA synthetase, alpha subunit</fullName>
    </submittedName>
</protein>
<dbReference type="PANTHER" id="PTHR11117:SF24">
    <property type="entry name" value="PROTEIN FDRA"/>
    <property type="match status" value="1"/>
</dbReference>
<dbReference type="OrthoDB" id="6193532at2"/>
<evidence type="ECO:0000259" key="1">
    <source>
        <dbReference type="Pfam" id="PF00549"/>
    </source>
</evidence>
<feature type="domain" description="CoA-binding" evidence="2">
    <location>
        <begin position="189"/>
        <end position="285"/>
    </location>
</feature>
<dbReference type="Gene3D" id="3.40.50.720">
    <property type="entry name" value="NAD(P)-binding Rossmann-like Domain"/>
    <property type="match status" value="1"/>
</dbReference>
<dbReference type="GO" id="GO:0009361">
    <property type="term" value="C:succinate-CoA ligase complex (ADP-forming)"/>
    <property type="evidence" value="ECO:0007669"/>
    <property type="project" value="TreeGrafter"/>
</dbReference>
<dbReference type="EMBL" id="FNYW01000025">
    <property type="protein sequence ID" value="SEI84701.1"/>
    <property type="molecule type" value="Genomic_DNA"/>
</dbReference>
<dbReference type="AlphaFoldDB" id="A0A1H6TXG3"/>
<dbReference type="Gene3D" id="3.90.1710.10">
    <property type="entry name" value="Enterococcus faecalis V583 domain"/>
    <property type="match status" value="1"/>
</dbReference>
<sequence>MIYTRIKENSYQDSINLMLLTNSVNTVDGVNSAQVMMGTDANKDLFKDADLYNDVVANAEPNDMVVAIDSDDEAVLDKVMEEVENYLSDLSVKKDSDSLENVATWSEAVDALPDSNVALISIPGIYAADEIERALDADKHAFVFSDNVSIEDEVRLKKKAHEKGLLVMGPDSGTGMISSVPLAFTNVIKPGNIGMVGASGTGIQEATTIIDRLGGGVVNAVGVGGRDLSEEVGAITMLDALSAMDQQADVDVIVAISKPPAKAVRDKVVAMLHSLSKPVVAIFLGEKPEQNEGDVHFAYTLEETARMAVDLANGEKVKETYQTELTNADTDIKIPEGKTVKGLYSGGTLASEAATLIAEALELGKLSKEEGYKLKTNGFEVMDLGDDMYTQGKPHPMIDPEVRINKIKEYAADDNTGVILLDVVLGYGSHPDMAEALKPAIEEAMNNHEGLQFIATVVGTQNDPQEYDHTRQVLEDLGVLVEDSNAKAVRLALHIMGKDLAPAPKPTVDYKGEKAALPEPSEKVIDLLTTKPRVINMGVESFSSVIKKHGGEAVQYDWRPRAGGNQKLIRILNELDKMDEIEEQNERVIDRFKKSAPILKDVVPAYTVIPELKEKALLHAGPPMTWDDMTSPMKGSCIGAALFEGWAETEDEAMELLGSGEVKFIPCHHVDAVGPMGGITSANMPVFVVKNRTNDNTAYCQMNEGIGAVLRFGAYNEEVVNRLHWMKDVLGPILSKAIKETENGIDLNVVIARAITMGDEFHQRNHAASLIFLKEVAPIIVALKDVDEKDKQDTVQFLADTDQFFLNVMMAAGKAIVDGARQVKEGTIVTTLSRNGKDFGIRVSALGDEWFTAPVNNPKGLYFTGYSEEDGNPDVGDSAITETVGVGGMAMVAAPAVTRFVGAGGFQDALDVSNEMDRITAGNNPNWSIPTWDFKGAALGIDIRKVVETGVTPIINTGIAHKEAGKGQVGAGTVRAPLGCFEKALVAYAKSVGISVEDE</sequence>
<organism evidence="3 4">
    <name type="scientific">Alkalibacterium gilvum</name>
    <dbReference type="NCBI Taxonomy" id="1130080"/>
    <lineage>
        <taxon>Bacteria</taxon>
        <taxon>Bacillati</taxon>
        <taxon>Bacillota</taxon>
        <taxon>Bacilli</taxon>
        <taxon>Lactobacillales</taxon>
        <taxon>Carnobacteriaceae</taxon>
        <taxon>Alkalibacterium</taxon>
    </lineage>
</organism>
<dbReference type="Proteomes" id="UP000198564">
    <property type="component" value="Unassembled WGS sequence"/>
</dbReference>
<dbReference type="Gene3D" id="3.90.1700.10">
    <property type="entry name" value="v583 domain like"/>
    <property type="match status" value="1"/>
</dbReference>
<dbReference type="SUPFAM" id="SSF52210">
    <property type="entry name" value="Succinyl-CoA synthetase domains"/>
    <property type="match status" value="2"/>
</dbReference>
<accession>A0A1H6TXG3</accession>
<dbReference type="InterPro" id="IPR009499">
    <property type="entry name" value="AllG-like"/>
</dbReference>
<keyword evidence="4" id="KW-1185">Reference proteome</keyword>
<dbReference type="InterPro" id="IPR005811">
    <property type="entry name" value="SUCC_ACL_C"/>
</dbReference>
<evidence type="ECO:0000313" key="4">
    <source>
        <dbReference type="Proteomes" id="UP000198564"/>
    </source>
</evidence>
<dbReference type="Gene3D" id="3.40.50.261">
    <property type="entry name" value="Succinyl-CoA synthetase domains"/>
    <property type="match status" value="2"/>
</dbReference>